<dbReference type="AlphaFoldDB" id="A0AAV4P3D8"/>
<proteinExistence type="predicted"/>
<name>A0AAV4P3D8_CAEEX</name>
<reference evidence="1 2" key="1">
    <citation type="submission" date="2021-06" db="EMBL/GenBank/DDBJ databases">
        <title>Caerostris extrusa draft genome.</title>
        <authorList>
            <person name="Kono N."/>
            <person name="Arakawa K."/>
        </authorList>
    </citation>
    <scope>NUCLEOTIDE SEQUENCE [LARGE SCALE GENOMIC DNA]</scope>
</reference>
<accession>A0AAV4P3D8</accession>
<dbReference type="Proteomes" id="UP001054945">
    <property type="component" value="Unassembled WGS sequence"/>
</dbReference>
<keyword evidence="2" id="KW-1185">Reference proteome</keyword>
<evidence type="ECO:0000313" key="1">
    <source>
        <dbReference type="EMBL" id="GIX91757.1"/>
    </source>
</evidence>
<protein>
    <submittedName>
        <fullName evidence="1">Uncharacterized protein</fullName>
    </submittedName>
</protein>
<gene>
    <name evidence="1" type="ORF">CEXT_191011</name>
</gene>
<dbReference type="EMBL" id="BPLR01004057">
    <property type="protein sequence ID" value="GIX91757.1"/>
    <property type="molecule type" value="Genomic_DNA"/>
</dbReference>
<evidence type="ECO:0000313" key="2">
    <source>
        <dbReference type="Proteomes" id="UP001054945"/>
    </source>
</evidence>
<organism evidence="1 2">
    <name type="scientific">Caerostris extrusa</name>
    <name type="common">Bark spider</name>
    <name type="synonym">Caerostris bankana</name>
    <dbReference type="NCBI Taxonomy" id="172846"/>
    <lineage>
        <taxon>Eukaryota</taxon>
        <taxon>Metazoa</taxon>
        <taxon>Ecdysozoa</taxon>
        <taxon>Arthropoda</taxon>
        <taxon>Chelicerata</taxon>
        <taxon>Arachnida</taxon>
        <taxon>Araneae</taxon>
        <taxon>Araneomorphae</taxon>
        <taxon>Entelegynae</taxon>
        <taxon>Araneoidea</taxon>
        <taxon>Araneidae</taxon>
        <taxon>Caerostris</taxon>
    </lineage>
</organism>
<comment type="caution">
    <text evidence="1">The sequence shown here is derived from an EMBL/GenBank/DDBJ whole genome shotgun (WGS) entry which is preliminary data.</text>
</comment>
<sequence length="92" mass="10301">MDGFLCLLDALLLGEDTPEFNESGDITCGREGQINNKVINNRKIDWIADGLFISWKAAVAVDVGEIIIRMGNIMLFLRSDTFHLECRLKTGK</sequence>